<protein>
    <submittedName>
        <fullName evidence="2">COMM domain-containing protein 7</fullName>
    </submittedName>
</protein>
<sequence length="173" mass="18651">MFPQGFLAALEAALQRVSAGGPGDDRPPWYTVEGTQGTEEAGVQAVCGTLEVLGRAGAEGRAALLASSGLQEDRTQLLLAQHDHHQRVGSARRQPGVPLKDLVDVQWKLGVVAGSSEEGEAGRTFVQVNFICQAPGDTRREARLVEMSLEKFYDFLHQLEKCRASLELGSHSV</sequence>
<name>A0A8J4YHR1_CHIOP</name>
<dbReference type="OrthoDB" id="76101at2759"/>
<evidence type="ECO:0000259" key="1">
    <source>
        <dbReference type="PROSITE" id="PS51269"/>
    </source>
</evidence>
<accession>A0A8J4YHR1</accession>
<keyword evidence="3" id="KW-1185">Reference proteome</keyword>
<dbReference type="Pfam" id="PF07258">
    <property type="entry name" value="COMM_domain"/>
    <property type="match status" value="1"/>
</dbReference>
<evidence type="ECO:0000313" key="3">
    <source>
        <dbReference type="Proteomes" id="UP000770661"/>
    </source>
</evidence>
<dbReference type="EMBL" id="JACEEZ010003981">
    <property type="protein sequence ID" value="KAG0726793.1"/>
    <property type="molecule type" value="Genomic_DNA"/>
</dbReference>
<gene>
    <name evidence="2" type="primary">COMMD7</name>
    <name evidence="2" type="ORF">GWK47_004186</name>
</gene>
<feature type="domain" description="COMM" evidence="1">
    <location>
        <begin position="101"/>
        <end position="170"/>
    </location>
</feature>
<dbReference type="PROSITE" id="PS51269">
    <property type="entry name" value="COMM"/>
    <property type="match status" value="1"/>
</dbReference>
<comment type="caution">
    <text evidence="2">The sequence shown here is derived from an EMBL/GenBank/DDBJ whole genome shotgun (WGS) entry which is preliminary data.</text>
</comment>
<reference evidence="2" key="1">
    <citation type="submission" date="2020-07" db="EMBL/GenBank/DDBJ databases">
        <title>The High-quality genome of the commercially important snow crab, Chionoecetes opilio.</title>
        <authorList>
            <person name="Jeong J.-H."/>
            <person name="Ryu S."/>
        </authorList>
    </citation>
    <scope>NUCLEOTIDE SEQUENCE</scope>
    <source>
        <strain evidence="2">MADBK_172401_WGS</strain>
        <tissue evidence="2">Digestive gland</tissue>
    </source>
</reference>
<dbReference type="Proteomes" id="UP000770661">
    <property type="component" value="Unassembled WGS sequence"/>
</dbReference>
<organism evidence="2 3">
    <name type="scientific">Chionoecetes opilio</name>
    <name type="common">Atlantic snow crab</name>
    <name type="synonym">Cancer opilio</name>
    <dbReference type="NCBI Taxonomy" id="41210"/>
    <lineage>
        <taxon>Eukaryota</taxon>
        <taxon>Metazoa</taxon>
        <taxon>Ecdysozoa</taxon>
        <taxon>Arthropoda</taxon>
        <taxon>Crustacea</taxon>
        <taxon>Multicrustacea</taxon>
        <taxon>Malacostraca</taxon>
        <taxon>Eumalacostraca</taxon>
        <taxon>Eucarida</taxon>
        <taxon>Decapoda</taxon>
        <taxon>Pleocyemata</taxon>
        <taxon>Brachyura</taxon>
        <taxon>Eubrachyura</taxon>
        <taxon>Majoidea</taxon>
        <taxon>Majidae</taxon>
        <taxon>Chionoecetes</taxon>
    </lineage>
</organism>
<dbReference type="InterPro" id="IPR017920">
    <property type="entry name" value="COMM"/>
</dbReference>
<dbReference type="AlphaFoldDB" id="A0A8J4YHR1"/>
<proteinExistence type="predicted"/>
<evidence type="ECO:0000313" key="2">
    <source>
        <dbReference type="EMBL" id="KAG0726793.1"/>
    </source>
</evidence>